<dbReference type="Gene3D" id="3.10.105.10">
    <property type="entry name" value="Dipeptide-binding Protein, Domain 3"/>
    <property type="match status" value="1"/>
</dbReference>
<protein>
    <submittedName>
        <fullName evidence="7">Microcin C transport system substrate-binding protein</fullName>
    </submittedName>
</protein>
<proteinExistence type="inferred from homology"/>
<evidence type="ECO:0000256" key="2">
    <source>
        <dbReference type="ARBA" id="ARBA00005695"/>
    </source>
</evidence>
<sequence length="661" mass="76699">MSPLLPVPQPLPSHACPPWARALACGLLAACLGLFFSACSESTDDRFPPYDNTAEVEAFWKSKPELFQWKTPADLPTDLKWETGADVPEFGDPAAKKGGTFHDYHPTFPATYRVVGPDASGTFRGEHHDQVMIWMAPRHPDQDAWIPGMADAWAYSADKKTVYFRLDPKLTFSDGTPVTVEDFFMTFYIMLSPHIQDPWYNDYYSKEFKSITKYDDHTLSYTLKENYPDPMWKVTDVQPMSRKFYKEFGQDFPARYQWRKSPTTGAYDFDPKADVKRGRRITIHRVKNWWARDKKHFRYIYNVDAMDYRIIASQDKAFELFRQGQLDFFIAGLPRYWYDKAEIPEIYKGYIERHIFYNEFPQVSWGIRINESKPPLDNLDLRIGINYAMNLQKVLDVDFRGDKTRMNTTEAGFGKFTNPAVKARPFDVVKAREHFAKAGYTQPGPDGILMNASGKRLSFTLTTFNSGTITPIMLRLKEEAKKAGLEIIVEGLDTTQLYKKLNQKNHELGLAGFGAQPPYPRFWDDYHSDNAYKTGPDGKRTVVVDTNNMTMTADPALDSIIDRHRKAATEEEVQQLSWQLSQLIHDRANTIPLWESSNYRYFSWRWLRWPKTGNAFHSQMPLDARMFWIDEDLKRETQEARKEGRDYGESLQVHDSFVKPR</sequence>
<keyword evidence="4" id="KW-0732">Signal</keyword>
<dbReference type="InterPro" id="IPR000914">
    <property type="entry name" value="SBP_5_dom"/>
</dbReference>
<evidence type="ECO:0000256" key="5">
    <source>
        <dbReference type="SAM" id="MobiDB-lite"/>
    </source>
</evidence>
<evidence type="ECO:0000313" key="8">
    <source>
        <dbReference type="Proteomes" id="UP000534294"/>
    </source>
</evidence>
<evidence type="ECO:0000256" key="3">
    <source>
        <dbReference type="ARBA" id="ARBA00022448"/>
    </source>
</evidence>
<organism evidence="7 8">
    <name type="scientific">Prosthecobacter dejongeii</name>
    <dbReference type="NCBI Taxonomy" id="48465"/>
    <lineage>
        <taxon>Bacteria</taxon>
        <taxon>Pseudomonadati</taxon>
        <taxon>Verrucomicrobiota</taxon>
        <taxon>Verrucomicrobiia</taxon>
        <taxon>Verrucomicrobiales</taxon>
        <taxon>Verrucomicrobiaceae</taxon>
        <taxon>Prosthecobacter</taxon>
    </lineage>
</organism>
<dbReference type="GO" id="GO:0030313">
    <property type="term" value="C:cell envelope"/>
    <property type="evidence" value="ECO:0007669"/>
    <property type="project" value="UniProtKB-SubCell"/>
</dbReference>
<feature type="domain" description="Solute-binding protein family 5" evidence="6">
    <location>
        <begin position="146"/>
        <end position="521"/>
    </location>
</feature>
<dbReference type="AlphaFoldDB" id="A0A7W7YJY1"/>
<comment type="subcellular location">
    <subcellularLocation>
        <location evidence="1">Cell envelope</location>
    </subcellularLocation>
</comment>
<keyword evidence="8" id="KW-1185">Reference proteome</keyword>
<evidence type="ECO:0000259" key="6">
    <source>
        <dbReference type="Pfam" id="PF00496"/>
    </source>
</evidence>
<dbReference type="PANTHER" id="PTHR30290:SF10">
    <property type="entry name" value="PERIPLASMIC OLIGOPEPTIDE-BINDING PROTEIN-RELATED"/>
    <property type="match status" value="1"/>
</dbReference>
<dbReference type="Proteomes" id="UP000534294">
    <property type="component" value="Unassembled WGS sequence"/>
</dbReference>
<dbReference type="InterPro" id="IPR039424">
    <property type="entry name" value="SBP_5"/>
</dbReference>
<evidence type="ECO:0000313" key="7">
    <source>
        <dbReference type="EMBL" id="MBB5037494.1"/>
    </source>
</evidence>
<dbReference type="CDD" id="cd08497">
    <property type="entry name" value="MbnE-like"/>
    <property type="match status" value="1"/>
</dbReference>
<dbReference type="GO" id="GO:0015833">
    <property type="term" value="P:peptide transport"/>
    <property type="evidence" value="ECO:0007669"/>
    <property type="project" value="TreeGrafter"/>
</dbReference>
<dbReference type="PANTHER" id="PTHR30290">
    <property type="entry name" value="PERIPLASMIC BINDING COMPONENT OF ABC TRANSPORTER"/>
    <property type="match status" value="1"/>
</dbReference>
<name>A0A7W7YJY1_9BACT</name>
<evidence type="ECO:0000256" key="4">
    <source>
        <dbReference type="ARBA" id="ARBA00022729"/>
    </source>
</evidence>
<gene>
    <name evidence="7" type="ORF">HNQ64_001743</name>
</gene>
<dbReference type="Pfam" id="PF00496">
    <property type="entry name" value="SBP_bac_5"/>
    <property type="match status" value="1"/>
</dbReference>
<keyword evidence="3" id="KW-0813">Transport</keyword>
<feature type="compositionally biased region" description="Basic and acidic residues" evidence="5">
    <location>
        <begin position="639"/>
        <end position="648"/>
    </location>
</feature>
<dbReference type="RefSeq" id="WP_184207461.1">
    <property type="nucleotide sequence ID" value="NZ_JACHIF010000003.1"/>
</dbReference>
<reference evidence="7 8" key="1">
    <citation type="submission" date="2020-08" db="EMBL/GenBank/DDBJ databases">
        <title>Genomic Encyclopedia of Type Strains, Phase IV (KMG-IV): sequencing the most valuable type-strain genomes for metagenomic binning, comparative biology and taxonomic classification.</title>
        <authorList>
            <person name="Goeker M."/>
        </authorList>
    </citation>
    <scope>NUCLEOTIDE SEQUENCE [LARGE SCALE GENOMIC DNA]</scope>
    <source>
        <strain evidence="7 8">DSM 12251</strain>
    </source>
</reference>
<dbReference type="EMBL" id="JACHIF010000003">
    <property type="protein sequence ID" value="MBB5037494.1"/>
    <property type="molecule type" value="Genomic_DNA"/>
</dbReference>
<dbReference type="SUPFAM" id="SSF53850">
    <property type="entry name" value="Periplasmic binding protein-like II"/>
    <property type="match status" value="1"/>
</dbReference>
<comment type="similarity">
    <text evidence="2">Belongs to the bacterial solute-binding protein 5 family.</text>
</comment>
<accession>A0A7W7YJY1</accession>
<dbReference type="Gene3D" id="3.40.190.10">
    <property type="entry name" value="Periplasmic binding protein-like II"/>
    <property type="match status" value="1"/>
</dbReference>
<comment type="caution">
    <text evidence="7">The sequence shown here is derived from an EMBL/GenBank/DDBJ whole genome shotgun (WGS) entry which is preliminary data.</text>
</comment>
<evidence type="ECO:0000256" key="1">
    <source>
        <dbReference type="ARBA" id="ARBA00004196"/>
    </source>
</evidence>
<dbReference type="GO" id="GO:1904680">
    <property type="term" value="F:peptide transmembrane transporter activity"/>
    <property type="evidence" value="ECO:0007669"/>
    <property type="project" value="TreeGrafter"/>
</dbReference>
<feature type="region of interest" description="Disordered" evidence="5">
    <location>
        <begin position="639"/>
        <end position="661"/>
    </location>
</feature>